<evidence type="ECO:0000313" key="2">
    <source>
        <dbReference type="EMBL" id="CAK9868143.1"/>
    </source>
</evidence>
<protein>
    <submittedName>
        <fullName evidence="2">Uncharacterized protein</fullName>
    </submittedName>
</protein>
<dbReference type="Proteomes" id="UP001497522">
    <property type="component" value="Chromosome 18"/>
</dbReference>
<feature type="compositionally biased region" description="Gly residues" evidence="1">
    <location>
        <begin position="23"/>
        <end position="41"/>
    </location>
</feature>
<accession>A0ABP1AZY7</accession>
<dbReference type="EMBL" id="OZ023719">
    <property type="protein sequence ID" value="CAK9868143.1"/>
    <property type="molecule type" value="Genomic_DNA"/>
</dbReference>
<organism evidence="2 3">
    <name type="scientific">Sphagnum jensenii</name>
    <dbReference type="NCBI Taxonomy" id="128206"/>
    <lineage>
        <taxon>Eukaryota</taxon>
        <taxon>Viridiplantae</taxon>
        <taxon>Streptophyta</taxon>
        <taxon>Embryophyta</taxon>
        <taxon>Bryophyta</taxon>
        <taxon>Sphagnophytina</taxon>
        <taxon>Sphagnopsida</taxon>
        <taxon>Sphagnales</taxon>
        <taxon>Sphagnaceae</taxon>
        <taxon>Sphagnum</taxon>
    </lineage>
</organism>
<keyword evidence="3" id="KW-1185">Reference proteome</keyword>
<reference evidence="2" key="1">
    <citation type="submission" date="2024-03" db="EMBL/GenBank/DDBJ databases">
        <authorList>
            <consortium name="ELIXIR-Norway"/>
            <consortium name="Elixir Norway"/>
        </authorList>
    </citation>
    <scope>NUCLEOTIDE SEQUENCE</scope>
</reference>
<evidence type="ECO:0000313" key="3">
    <source>
        <dbReference type="Proteomes" id="UP001497522"/>
    </source>
</evidence>
<evidence type="ECO:0000256" key="1">
    <source>
        <dbReference type="SAM" id="MobiDB-lite"/>
    </source>
</evidence>
<proteinExistence type="predicted"/>
<feature type="region of interest" description="Disordered" evidence="1">
    <location>
        <begin position="23"/>
        <end position="45"/>
    </location>
</feature>
<name>A0ABP1AZY7_9BRYO</name>
<sequence>MDNTSGREGQAVPGAAGVSVGGGAAAAGGGGGHGNQQGGGNVQTRKLNQPALSSVKEFLSVLELLITALMTCLLESIVSKRHFWFGS</sequence>
<gene>
    <name evidence="2" type="ORF">CSSPJE1EN2_LOCUS11138</name>
</gene>